<dbReference type="InterPro" id="IPR017871">
    <property type="entry name" value="ABC_transporter-like_CS"/>
</dbReference>
<dbReference type="Pfam" id="PF00005">
    <property type="entry name" value="ABC_tran"/>
    <property type="match status" value="1"/>
</dbReference>
<dbReference type="RefSeq" id="WP_241034670.1">
    <property type="nucleotide sequence ID" value="NZ_BAAAJF010000009.1"/>
</dbReference>
<sequence length="257" mass="27743">MTAKVAVRDLRVAYRTQKGRHLALDGADLRIGHGEFVALVGPSGCGKSTLLKVVAGLVERSGGEALIDGRPIDGTPAGVGMLFQNDALLPWRTVHENVRLPLQVAGGDRAEQDARITELLATVGLDGFAGYLPRQLSGGMRKRVALARTLASDPDLFLMDEPFGPLDALTRRRIGAEFLSLWETLGTSVLFVTHDVDEAITLADRVVVMSAAPGRVLDEFPVALDRPRDVRELRFTPAFRDLHDAISDALVAQAHVP</sequence>
<dbReference type="InterPro" id="IPR027417">
    <property type="entry name" value="P-loop_NTPase"/>
</dbReference>
<proteinExistence type="predicted"/>
<evidence type="ECO:0000256" key="3">
    <source>
        <dbReference type="ARBA" id="ARBA00022840"/>
    </source>
</evidence>
<keyword evidence="1" id="KW-0813">Transport</keyword>
<dbReference type="InterPro" id="IPR003593">
    <property type="entry name" value="AAA+_ATPase"/>
</dbReference>
<reference evidence="5 6" key="1">
    <citation type="submission" date="2022-03" db="EMBL/GenBank/DDBJ databases">
        <title>Pseudonocardia alaer sp. nov., a novel actinomycete isolated from reed forest soil.</title>
        <authorList>
            <person name="Wang L."/>
        </authorList>
    </citation>
    <scope>NUCLEOTIDE SEQUENCE [LARGE SCALE GENOMIC DNA]</scope>
    <source>
        <strain evidence="5 6">Y-16303</strain>
    </source>
</reference>
<dbReference type="Gene3D" id="3.40.50.300">
    <property type="entry name" value="P-loop containing nucleotide triphosphate hydrolases"/>
    <property type="match status" value="1"/>
</dbReference>
<dbReference type="EMBL" id="JAKXMK010000003">
    <property type="protein sequence ID" value="MCH6164633.1"/>
    <property type="molecule type" value="Genomic_DNA"/>
</dbReference>
<dbReference type="PANTHER" id="PTHR42788">
    <property type="entry name" value="TAURINE IMPORT ATP-BINDING PROTEIN-RELATED"/>
    <property type="match status" value="1"/>
</dbReference>
<dbReference type="PANTHER" id="PTHR42788:SF13">
    <property type="entry name" value="ALIPHATIC SULFONATES IMPORT ATP-BINDING PROTEIN SSUB"/>
    <property type="match status" value="1"/>
</dbReference>
<dbReference type="PROSITE" id="PS50893">
    <property type="entry name" value="ABC_TRANSPORTER_2"/>
    <property type="match status" value="1"/>
</dbReference>
<name>A0ABS9T880_9PSEU</name>
<dbReference type="Proteomes" id="UP001299970">
    <property type="component" value="Unassembled WGS sequence"/>
</dbReference>
<dbReference type="CDD" id="cd03293">
    <property type="entry name" value="ABC_NrtD_SsuB_transporters"/>
    <property type="match status" value="1"/>
</dbReference>
<dbReference type="SMART" id="SM00382">
    <property type="entry name" value="AAA"/>
    <property type="match status" value="1"/>
</dbReference>
<dbReference type="GO" id="GO:0005524">
    <property type="term" value="F:ATP binding"/>
    <property type="evidence" value="ECO:0007669"/>
    <property type="project" value="UniProtKB-KW"/>
</dbReference>
<comment type="caution">
    <text evidence="5">The sequence shown here is derived from an EMBL/GenBank/DDBJ whole genome shotgun (WGS) entry which is preliminary data.</text>
</comment>
<keyword evidence="6" id="KW-1185">Reference proteome</keyword>
<gene>
    <name evidence="5" type="ORF">MMF94_02960</name>
</gene>
<evidence type="ECO:0000313" key="5">
    <source>
        <dbReference type="EMBL" id="MCH6164633.1"/>
    </source>
</evidence>
<dbReference type="SUPFAM" id="SSF52540">
    <property type="entry name" value="P-loop containing nucleoside triphosphate hydrolases"/>
    <property type="match status" value="1"/>
</dbReference>
<dbReference type="PROSITE" id="PS00211">
    <property type="entry name" value="ABC_TRANSPORTER_1"/>
    <property type="match status" value="1"/>
</dbReference>
<keyword evidence="3 5" id="KW-0067">ATP-binding</keyword>
<evidence type="ECO:0000313" key="6">
    <source>
        <dbReference type="Proteomes" id="UP001299970"/>
    </source>
</evidence>
<protein>
    <submittedName>
        <fullName evidence="5">ABC transporter ATP-binding protein</fullName>
    </submittedName>
</protein>
<accession>A0ABS9T880</accession>
<dbReference type="InterPro" id="IPR003439">
    <property type="entry name" value="ABC_transporter-like_ATP-bd"/>
</dbReference>
<evidence type="ECO:0000256" key="1">
    <source>
        <dbReference type="ARBA" id="ARBA00022448"/>
    </source>
</evidence>
<organism evidence="5 6">
    <name type="scientific">Pseudonocardia alaniniphila</name>
    <dbReference type="NCBI Taxonomy" id="75291"/>
    <lineage>
        <taxon>Bacteria</taxon>
        <taxon>Bacillati</taxon>
        <taxon>Actinomycetota</taxon>
        <taxon>Actinomycetes</taxon>
        <taxon>Pseudonocardiales</taxon>
        <taxon>Pseudonocardiaceae</taxon>
        <taxon>Pseudonocardia</taxon>
    </lineage>
</organism>
<evidence type="ECO:0000256" key="2">
    <source>
        <dbReference type="ARBA" id="ARBA00022741"/>
    </source>
</evidence>
<keyword evidence="2" id="KW-0547">Nucleotide-binding</keyword>
<feature type="domain" description="ABC transporter" evidence="4">
    <location>
        <begin position="7"/>
        <end position="236"/>
    </location>
</feature>
<evidence type="ECO:0000259" key="4">
    <source>
        <dbReference type="PROSITE" id="PS50893"/>
    </source>
</evidence>
<dbReference type="InterPro" id="IPR050166">
    <property type="entry name" value="ABC_transporter_ATP-bind"/>
</dbReference>